<evidence type="ECO:0000313" key="2">
    <source>
        <dbReference type="Proteomes" id="UP000031631"/>
    </source>
</evidence>
<evidence type="ECO:0008006" key="3">
    <source>
        <dbReference type="Google" id="ProtNLM"/>
    </source>
</evidence>
<accession>A0A7U6GJF8</accession>
<dbReference type="RefSeq" id="WP_052470034.1">
    <property type="nucleotide sequence ID" value="NZ_AP012273.1"/>
</dbReference>
<proteinExistence type="predicted"/>
<dbReference type="SUPFAM" id="SSF53335">
    <property type="entry name" value="S-adenosyl-L-methionine-dependent methyltransferases"/>
    <property type="match status" value="1"/>
</dbReference>
<evidence type="ECO:0000313" key="1">
    <source>
        <dbReference type="EMBL" id="BAO44698.1"/>
    </source>
</evidence>
<keyword evidence="2" id="KW-1185">Reference proteome</keyword>
<organism evidence="1 2">
    <name type="scientific">Thiolapillus brandeum</name>
    <dbReference type="NCBI Taxonomy" id="1076588"/>
    <lineage>
        <taxon>Bacteria</taxon>
        <taxon>Pseudomonadati</taxon>
        <taxon>Pseudomonadota</taxon>
        <taxon>Gammaproteobacteria</taxon>
        <taxon>Chromatiales</taxon>
        <taxon>Sedimenticolaceae</taxon>
        <taxon>Thiolapillus</taxon>
    </lineage>
</organism>
<dbReference type="OrthoDB" id="823440at2"/>
<protein>
    <recommendedName>
        <fullName evidence="3">Class I SAM-dependent methyltransferase</fullName>
    </recommendedName>
</protein>
<name>A0A7U6GJF8_9GAMM</name>
<dbReference type="KEGG" id="tbn:TBH_C1782"/>
<dbReference type="AlphaFoldDB" id="A0A7U6GJF8"/>
<dbReference type="Pfam" id="PF13578">
    <property type="entry name" value="Methyltransf_24"/>
    <property type="match status" value="1"/>
</dbReference>
<dbReference type="Proteomes" id="UP000031631">
    <property type="component" value="Chromosome"/>
</dbReference>
<sequence length="208" mass="23397">MCSDYPYAKLQARLELAHPLPWTEKWSAEEDFLLLVAEHCLAHKPSSILECSSGLSTLVLARCCQLNGRGQVISLENGEEFAQATRDNLASLGLEEHARVLHAPLGRQEVNGQAFEWYSPPMLPERIDILVVDGPPGFLQKHSRYPALPLLRERLVDGCHIYLDDAAREDEREIADLWCQEIPGLTHTYLDYQRGCSVFVLKENTGTA</sequence>
<reference evidence="1 2" key="1">
    <citation type="journal article" date="2014" name="PLoS ONE">
        <title>Physiological and genomic features of a novel sulfur-oxidizing gammaproteobacterium belonging to a previously uncultivated symbiotic lineage isolated from a hydrothermal vent.</title>
        <authorList>
            <person name="Nunoura T."/>
            <person name="Takaki Y."/>
            <person name="Kazama H."/>
            <person name="Kakuta J."/>
            <person name="Shimamura S."/>
            <person name="Makita H."/>
            <person name="Hirai M."/>
            <person name="Miyazaki M."/>
            <person name="Takai K."/>
        </authorList>
    </citation>
    <scope>NUCLEOTIDE SEQUENCE [LARGE SCALE GENOMIC DNA]</scope>
    <source>
        <strain evidence="1 2">Hiromi1</strain>
    </source>
</reference>
<dbReference type="Gene3D" id="3.40.50.150">
    <property type="entry name" value="Vaccinia Virus protein VP39"/>
    <property type="match status" value="1"/>
</dbReference>
<gene>
    <name evidence="1" type="ORF">TBH_C1782</name>
</gene>
<dbReference type="InterPro" id="IPR029063">
    <property type="entry name" value="SAM-dependent_MTases_sf"/>
</dbReference>
<dbReference type="EMBL" id="AP012273">
    <property type="protein sequence ID" value="BAO44698.1"/>
    <property type="molecule type" value="Genomic_DNA"/>
</dbReference>